<dbReference type="STRING" id="349521.HCH_02376"/>
<name>Q2SJI0_HAHCH</name>
<keyword evidence="2" id="KW-1185">Reference proteome</keyword>
<dbReference type="EMBL" id="CP000155">
    <property type="protein sequence ID" value="ABC29194.1"/>
    <property type="molecule type" value="Genomic_DNA"/>
</dbReference>
<dbReference type="Proteomes" id="UP000000238">
    <property type="component" value="Chromosome"/>
</dbReference>
<proteinExistence type="predicted"/>
<accession>Q2SJI0</accession>
<dbReference type="KEGG" id="hch:HCH_02376"/>
<organism evidence="1 2">
    <name type="scientific">Hahella chejuensis (strain KCTC 2396)</name>
    <dbReference type="NCBI Taxonomy" id="349521"/>
    <lineage>
        <taxon>Bacteria</taxon>
        <taxon>Pseudomonadati</taxon>
        <taxon>Pseudomonadota</taxon>
        <taxon>Gammaproteobacteria</taxon>
        <taxon>Oceanospirillales</taxon>
        <taxon>Hahellaceae</taxon>
        <taxon>Hahella</taxon>
    </lineage>
</organism>
<dbReference type="HOGENOM" id="CLU_3310639_0_0_6"/>
<evidence type="ECO:0000313" key="1">
    <source>
        <dbReference type="EMBL" id="ABC29194.1"/>
    </source>
</evidence>
<gene>
    <name evidence="1" type="ordered locus">HCH_02376</name>
</gene>
<protein>
    <submittedName>
        <fullName evidence="1">Uncharacterized protein</fullName>
    </submittedName>
</protein>
<dbReference type="AlphaFoldDB" id="Q2SJI0"/>
<reference evidence="1 2" key="1">
    <citation type="journal article" date="2005" name="Nucleic Acids Res.">
        <title>Genomic blueprint of Hahella chejuensis, a marine microbe producing an algicidal agent.</title>
        <authorList>
            <person name="Jeong H."/>
            <person name="Yim J.H."/>
            <person name="Lee C."/>
            <person name="Choi S.-H."/>
            <person name="Park Y.K."/>
            <person name="Yoon S.H."/>
            <person name="Hur C.-G."/>
            <person name="Kang H.-Y."/>
            <person name="Kim D."/>
            <person name="Lee H.H."/>
            <person name="Park K.H."/>
            <person name="Park S.-H."/>
            <person name="Park H.-S."/>
            <person name="Lee H.K."/>
            <person name="Oh T.K."/>
            <person name="Kim J.F."/>
        </authorList>
    </citation>
    <scope>NUCLEOTIDE SEQUENCE [LARGE SCALE GENOMIC DNA]</scope>
    <source>
        <strain evidence="1 2">KCTC 2396</strain>
    </source>
</reference>
<evidence type="ECO:0000313" key="2">
    <source>
        <dbReference type="Proteomes" id="UP000000238"/>
    </source>
</evidence>
<sequence>MYGAFLTAVRYFLQKIQNKAYSFFMRIEHNSATTGTGGY</sequence>